<evidence type="ECO:0000313" key="1">
    <source>
        <dbReference type="EMBL" id="SET21572.1"/>
    </source>
</evidence>
<reference evidence="2" key="1">
    <citation type="submission" date="2016-10" db="EMBL/GenBank/DDBJ databases">
        <authorList>
            <person name="Varghese N."/>
            <person name="Submissions S."/>
        </authorList>
    </citation>
    <scope>NUCLEOTIDE SEQUENCE [LARGE SCALE GENOMIC DNA]</scope>
    <source>
        <strain evidence="2">DSM 1551</strain>
    </source>
</reference>
<keyword evidence="2" id="KW-1185">Reference proteome</keyword>
<gene>
    <name evidence="1" type="ORF">SAMN04489758_103158</name>
</gene>
<dbReference type="RefSeq" id="WP_092352297.1">
    <property type="nucleotide sequence ID" value="NZ_JANJZZ010000012.1"/>
</dbReference>
<dbReference type="OrthoDB" id="1659229at2"/>
<organism evidence="1 2">
    <name type="scientific">Thomasclavelia cocleata</name>
    <dbReference type="NCBI Taxonomy" id="69824"/>
    <lineage>
        <taxon>Bacteria</taxon>
        <taxon>Bacillati</taxon>
        <taxon>Bacillota</taxon>
        <taxon>Erysipelotrichia</taxon>
        <taxon>Erysipelotrichales</taxon>
        <taxon>Coprobacillaceae</taxon>
        <taxon>Thomasclavelia</taxon>
    </lineage>
</organism>
<sequence length="173" mass="21477">MKMYLIKYKDGIYAGIYINKFGPDCYPSDKSNKHKPKIFETWNDAKKHLVYLKKIIPHEETEDYYNFHIIEWLDVNLERHLQSIGLNPTRHNQFKPYHFEDLKPKMWVWDNKEKDCERIRRKLKPWECEHLYHDRDKRVFMSEWYAIEFEENRFFPIQMAEKELLELYGLKIK</sequence>
<accession>A0A1I0CPB2</accession>
<name>A0A1I0CPB2_9FIRM</name>
<dbReference type="Proteomes" id="UP000198558">
    <property type="component" value="Unassembled WGS sequence"/>
</dbReference>
<proteinExistence type="predicted"/>
<dbReference type="AlphaFoldDB" id="A0A1I0CPB2"/>
<protein>
    <submittedName>
        <fullName evidence="1">Uncharacterized protein</fullName>
    </submittedName>
</protein>
<evidence type="ECO:0000313" key="2">
    <source>
        <dbReference type="Proteomes" id="UP000198558"/>
    </source>
</evidence>
<dbReference type="EMBL" id="FOIN01000003">
    <property type="protein sequence ID" value="SET21572.1"/>
    <property type="molecule type" value="Genomic_DNA"/>
</dbReference>